<dbReference type="Proteomes" id="UP000006732">
    <property type="component" value="Chromosome"/>
</dbReference>
<proteinExistence type="predicted"/>
<protein>
    <recommendedName>
        <fullName evidence="3">HEAT repeat domain-containing protein</fullName>
    </recommendedName>
</protein>
<dbReference type="AlphaFoldDB" id="A1AJX7"/>
<dbReference type="SUPFAM" id="SSF48371">
    <property type="entry name" value="ARM repeat"/>
    <property type="match status" value="1"/>
</dbReference>
<dbReference type="KEGG" id="ppd:Ppro_0006"/>
<dbReference type="eggNOG" id="COG1413">
    <property type="taxonomic scope" value="Bacteria"/>
</dbReference>
<dbReference type="Pfam" id="PF13646">
    <property type="entry name" value="HEAT_2"/>
    <property type="match status" value="1"/>
</dbReference>
<accession>A1AJX7</accession>
<evidence type="ECO:0008006" key="3">
    <source>
        <dbReference type="Google" id="ProtNLM"/>
    </source>
</evidence>
<sequence>MPSPMNSTNAMSRLISIDTSLRERRRIMRLLDFLTRDDLSTDQMERIGRRLQKAGRRALGPLVRKLWREKNGTAIYRYTCMLDFFDDRQWLDQLVQITLRRTDLDEQGRMALLDALHDYGVDVTAPPFAGMTGYGASSMEGFIADCLKDGEPGLVRFMDMFLDATDEVREQMTRRLSEVGTPDAVSLLEILISFERPEVVREAIIALGKIKNGLALTVLTSAEKRHEGDLADLIRRSIRRLSFMGIRQPAQLPPSFPVPLPLYQIQAGPVDVYGSRSLLFTWVLEDGTYAALLLLIGESEGIINALSYRMKDDQEYDMVQREVTAGELLDPVEESYAMALLRDALSTSRKQGFYLPPDFYVDMRLFAPDSLRSEAYIPRFSLVHLEGIVERIPAYIVGSGELLDTPALEGWLLSEPAMYDAAERLASLEKNAPDGRIPDDQLEAELSDFCARQIVPRRAEIVKRLLLTADFLQQTGAEEQLVQHTLATALSLVGGFVPESRHPFIRRLIMDSIETARQALADGYDLRLEEGYDDEE</sequence>
<gene>
    <name evidence="1" type="ordered locus">Ppro_0006</name>
</gene>
<keyword evidence="2" id="KW-1185">Reference proteome</keyword>
<dbReference type="STRING" id="338966.Ppro_0006"/>
<evidence type="ECO:0000313" key="2">
    <source>
        <dbReference type="Proteomes" id="UP000006732"/>
    </source>
</evidence>
<reference evidence="1 2" key="1">
    <citation type="submission" date="2006-10" db="EMBL/GenBank/DDBJ databases">
        <title>Complete sequence of chromosome of Pelobacter propionicus DSM 2379.</title>
        <authorList>
            <consortium name="US DOE Joint Genome Institute"/>
            <person name="Copeland A."/>
            <person name="Lucas S."/>
            <person name="Lapidus A."/>
            <person name="Barry K."/>
            <person name="Detter J.C."/>
            <person name="Glavina del Rio T."/>
            <person name="Hammon N."/>
            <person name="Israni S."/>
            <person name="Dalin E."/>
            <person name="Tice H."/>
            <person name="Pitluck S."/>
            <person name="Saunders E."/>
            <person name="Brettin T."/>
            <person name="Bruce D."/>
            <person name="Han C."/>
            <person name="Tapia R."/>
            <person name="Schmutz J."/>
            <person name="Larimer F."/>
            <person name="Land M."/>
            <person name="Hauser L."/>
            <person name="Kyrpides N."/>
            <person name="Kim E."/>
            <person name="Lovley D."/>
            <person name="Richardson P."/>
        </authorList>
    </citation>
    <scope>NUCLEOTIDE SEQUENCE [LARGE SCALE GENOMIC DNA]</scope>
    <source>
        <strain evidence="2">DSM 2379 / NBRC 103807 / OttBd1</strain>
    </source>
</reference>
<dbReference type="InterPro" id="IPR016024">
    <property type="entry name" value="ARM-type_fold"/>
</dbReference>
<dbReference type="Gene3D" id="1.25.10.10">
    <property type="entry name" value="Leucine-rich Repeat Variant"/>
    <property type="match status" value="1"/>
</dbReference>
<evidence type="ECO:0000313" key="1">
    <source>
        <dbReference type="EMBL" id="ABK97647.1"/>
    </source>
</evidence>
<dbReference type="HOGENOM" id="CLU_039277_0_0_7"/>
<name>A1AJX7_PELPD</name>
<dbReference type="InterPro" id="IPR011989">
    <property type="entry name" value="ARM-like"/>
</dbReference>
<organism evidence="1 2">
    <name type="scientific">Pelobacter propionicus (strain DSM 2379 / NBRC 103807 / OttBd1)</name>
    <dbReference type="NCBI Taxonomy" id="338966"/>
    <lineage>
        <taxon>Bacteria</taxon>
        <taxon>Pseudomonadati</taxon>
        <taxon>Thermodesulfobacteriota</taxon>
        <taxon>Desulfuromonadia</taxon>
        <taxon>Desulfuromonadales</taxon>
        <taxon>Desulfuromonadaceae</taxon>
        <taxon>Pelobacter</taxon>
    </lineage>
</organism>
<dbReference type="EMBL" id="CP000482">
    <property type="protein sequence ID" value="ABK97647.1"/>
    <property type="molecule type" value="Genomic_DNA"/>
</dbReference>